<keyword evidence="4" id="KW-1185">Reference proteome</keyword>
<evidence type="ECO:0000256" key="1">
    <source>
        <dbReference type="ARBA" id="ARBA00005947"/>
    </source>
</evidence>
<proteinExistence type="inferred from homology"/>
<dbReference type="KEGG" id="tav:G4V39_03755"/>
<dbReference type="PRINTS" id="PR01270">
    <property type="entry name" value="HDASUPER"/>
</dbReference>
<dbReference type="EMBL" id="CP048877">
    <property type="protein sequence ID" value="QIJ71443.1"/>
    <property type="molecule type" value="Genomic_DNA"/>
</dbReference>
<dbReference type="GO" id="GO:0016787">
    <property type="term" value="F:hydrolase activity"/>
    <property type="evidence" value="ECO:0007669"/>
    <property type="project" value="UniProtKB-KW"/>
</dbReference>
<dbReference type="InterPro" id="IPR037138">
    <property type="entry name" value="His_deacetylse_dom_sf"/>
</dbReference>
<dbReference type="InterPro" id="IPR044150">
    <property type="entry name" value="HDAC_classIV"/>
</dbReference>
<organism evidence="3 4">
    <name type="scientific">Thermosulfuriphilus ammonigenes</name>
    <dbReference type="NCBI Taxonomy" id="1936021"/>
    <lineage>
        <taxon>Bacteria</taxon>
        <taxon>Pseudomonadati</taxon>
        <taxon>Thermodesulfobacteriota</taxon>
        <taxon>Thermodesulfobacteria</taxon>
        <taxon>Thermodesulfobacteriales</taxon>
        <taxon>Thermodesulfobacteriaceae</taxon>
        <taxon>Thermosulfuriphilus</taxon>
    </lineage>
</organism>
<protein>
    <submittedName>
        <fullName evidence="3">Histone deacetylase</fullName>
    </submittedName>
</protein>
<dbReference type="InterPro" id="IPR023696">
    <property type="entry name" value="Ureohydrolase_dom_sf"/>
</dbReference>
<sequence length="302" mass="33586">MKIVYSQDYAMEWGEHVFPAEKYHLLYRRLLKEGLVREEDVISPPVPSWQELALIHEPEYLEELQTLRASPRTLSSEIPLNPSLIRGTRVMCGGTYLAAILALKEGIGFHLGGGLHHAYPDHAEGFCYLNDLGFALAKLKNEGQIRRAAVVDCDLHQGNGTAFIFRHDPEIFTFSIHQEFLYPFPKEQSDLDIGLAVGTGDEEYLLALEGALERVIGHSPELVIYQAGVDPYRGDLLGDLALSEEGLRRRDEMVIGHLRKAGIPVAITLGGGYPAEVEKVVELHLQTFLVARSYSEGASPAR</sequence>
<dbReference type="AlphaFoldDB" id="A0A6G7PVJ5"/>
<keyword evidence="2" id="KW-0378">Hydrolase</keyword>
<dbReference type="RefSeq" id="WP_166031663.1">
    <property type="nucleotide sequence ID" value="NZ_CP048877.1"/>
</dbReference>
<gene>
    <name evidence="3" type="ORF">G4V39_03755</name>
</gene>
<reference evidence="3 4" key="1">
    <citation type="submission" date="2020-02" db="EMBL/GenBank/DDBJ databases">
        <title>Genome analysis of Thermosulfuriphilus ammonigenes ST65T, an anaerobic thermophilic chemolithoautotrophic bacterium isolated from a deep-sea hydrothermal vent.</title>
        <authorList>
            <person name="Slobodkina G."/>
            <person name="Allioux M."/>
            <person name="Merkel A."/>
            <person name="Alain K."/>
            <person name="Jebbar M."/>
            <person name="Slobodkin A."/>
        </authorList>
    </citation>
    <scope>NUCLEOTIDE SEQUENCE [LARGE SCALE GENOMIC DNA]</scope>
    <source>
        <strain evidence="3 4">ST65</strain>
    </source>
</reference>
<evidence type="ECO:0000313" key="4">
    <source>
        <dbReference type="Proteomes" id="UP000502179"/>
    </source>
</evidence>
<dbReference type="GO" id="GO:0004407">
    <property type="term" value="F:histone deacetylase activity"/>
    <property type="evidence" value="ECO:0007669"/>
    <property type="project" value="InterPro"/>
</dbReference>
<dbReference type="Proteomes" id="UP000502179">
    <property type="component" value="Chromosome"/>
</dbReference>
<dbReference type="InterPro" id="IPR000286">
    <property type="entry name" value="HDACs"/>
</dbReference>
<accession>A0A6G7PVJ5</accession>
<dbReference type="GO" id="GO:0040029">
    <property type="term" value="P:epigenetic regulation of gene expression"/>
    <property type="evidence" value="ECO:0007669"/>
    <property type="project" value="TreeGrafter"/>
</dbReference>
<dbReference type="CDD" id="cd09993">
    <property type="entry name" value="HDAC_classIV"/>
    <property type="match status" value="1"/>
</dbReference>
<comment type="similarity">
    <text evidence="1">Belongs to the histone deacetylase family.</text>
</comment>
<dbReference type="PANTHER" id="PTHR10625">
    <property type="entry name" value="HISTONE DEACETYLASE HDAC1-RELATED"/>
    <property type="match status" value="1"/>
</dbReference>
<dbReference type="SUPFAM" id="SSF52768">
    <property type="entry name" value="Arginase/deacetylase"/>
    <property type="match status" value="1"/>
</dbReference>
<dbReference type="Pfam" id="PF00850">
    <property type="entry name" value="Hist_deacetyl"/>
    <property type="match status" value="1"/>
</dbReference>
<evidence type="ECO:0000313" key="3">
    <source>
        <dbReference type="EMBL" id="QIJ71443.1"/>
    </source>
</evidence>
<dbReference type="InterPro" id="IPR023801">
    <property type="entry name" value="His_deacetylse_dom"/>
</dbReference>
<dbReference type="Gene3D" id="3.40.800.20">
    <property type="entry name" value="Histone deacetylase domain"/>
    <property type="match status" value="1"/>
</dbReference>
<evidence type="ECO:0000256" key="2">
    <source>
        <dbReference type="ARBA" id="ARBA00022801"/>
    </source>
</evidence>
<name>A0A6G7PVJ5_9BACT</name>
<dbReference type="PANTHER" id="PTHR10625:SF19">
    <property type="entry name" value="HISTONE DEACETYLASE 12"/>
    <property type="match status" value="1"/>
</dbReference>